<keyword evidence="2" id="KW-1185">Reference proteome</keyword>
<reference evidence="1" key="1">
    <citation type="submission" date="2021-05" db="EMBL/GenBank/DDBJ databases">
        <title>Novel Bacillus species.</title>
        <authorList>
            <person name="Liu G."/>
        </authorList>
    </citation>
    <scope>NUCLEOTIDE SEQUENCE</scope>
    <source>
        <strain evidence="1">FJAT-49825</strain>
    </source>
</reference>
<accession>A0A942YT21</accession>
<evidence type="ECO:0000313" key="2">
    <source>
        <dbReference type="Proteomes" id="UP000679749"/>
    </source>
</evidence>
<comment type="caution">
    <text evidence="1">The sequence shown here is derived from an EMBL/GenBank/DDBJ whole genome shotgun (WGS) entry which is preliminary data.</text>
</comment>
<evidence type="ECO:0000313" key="1">
    <source>
        <dbReference type="EMBL" id="MBS4211739.1"/>
    </source>
</evidence>
<protein>
    <submittedName>
        <fullName evidence="1">Uncharacterized protein</fullName>
    </submittedName>
</protein>
<dbReference type="Proteomes" id="UP000679749">
    <property type="component" value="Unassembled WGS sequence"/>
</dbReference>
<dbReference type="EMBL" id="JAGYPF010000001">
    <property type="protein sequence ID" value="MBS4211739.1"/>
    <property type="molecule type" value="Genomic_DNA"/>
</dbReference>
<dbReference type="RefSeq" id="WP_213116229.1">
    <property type="nucleotide sequence ID" value="NZ_JAGYPF010000001.1"/>
</dbReference>
<gene>
    <name evidence="1" type="ORF">KHA99_04605</name>
</gene>
<organism evidence="1 2">
    <name type="scientific">Neobacillus rhizophilus</name>
    <dbReference type="NCBI Taxonomy" id="2833579"/>
    <lineage>
        <taxon>Bacteria</taxon>
        <taxon>Bacillati</taxon>
        <taxon>Bacillota</taxon>
        <taxon>Bacilli</taxon>
        <taxon>Bacillales</taxon>
        <taxon>Bacillaceae</taxon>
        <taxon>Neobacillus</taxon>
    </lineage>
</organism>
<proteinExistence type="predicted"/>
<sequence length="139" mass="16713">MAMEVFRKRILTFLYTFLLGLFQTQRVKRKKEKGDHYQWRLCVDVPYFFTSKFSIDNNTVTVTGTQCTYDHSWPIRYSIIKVSHFGLRTEYVDSIVINGDQCEKEFKHTFENIPNGEDYQLEVCNYFRYYSEGDIRLLK</sequence>
<dbReference type="AlphaFoldDB" id="A0A942YT21"/>
<name>A0A942YT21_9BACI</name>